<evidence type="ECO:0000313" key="1">
    <source>
        <dbReference type="EMBL" id="QVK23072.1"/>
    </source>
</evidence>
<dbReference type="Proteomes" id="UP000676428">
    <property type="component" value="Chromosome"/>
</dbReference>
<proteinExistence type="predicted"/>
<name>A0ABX8DEB0_9GAMM</name>
<reference evidence="1 2" key="1">
    <citation type="journal article" date="2012" name="Int. J. Syst. Evol. Microbiol.">
        <title>Shewanella dokdonensis sp. nov., isolated from seawater.</title>
        <authorList>
            <person name="Sung H.R."/>
            <person name="Yoon J.H."/>
            <person name="Ghim S.Y."/>
        </authorList>
    </citation>
    <scope>NUCLEOTIDE SEQUENCE [LARGE SCALE GENOMIC DNA]</scope>
    <source>
        <strain evidence="1 2">DSM 23626</strain>
    </source>
</reference>
<keyword evidence="2" id="KW-1185">Reference proteome</keyword>
<evidence type="ECO:0000313" key="2">
    <source>
        <dbReference type="Proteomes" id="UP000676428"/>
    </source>
</evidence>
<dbReference type="EMBL" id="CP074572">
    <property type="protein sequence ID" value="QVK23072.1"/>
    <property type="molecule type" value="Genomic_DNA"/>
</dbReference>
<organism evidence="1 2">
    <name type="scientific">Shewanella dokdonensis</name>
    <dbReference type="NCBI Taxonomy" id="712036"/>
    <lineage>
        <taxon>Bacteria</taxon>
        <taxon>Pseudomonadati</taxon>
        <taxon>Pseudomonadota</taxon>
        <taxon>Gammaproteobacteria</taxon>
        <taxon>Alteromonadales</taxon>
        <taxon>Shewanellaceae</taxon>
        <taxon>Shewanella</taxon>
    </lineage>
</organism>
<gene>
    <name evidence="1" type="ORF">KHX94_18545</name>
</gene>
<protein>
    <submittedName>
        <fullName evidence="1">Uncharacterized protein</fullName>
    </submittedName>
</protein>
<sequence>MAQRTADDMECNADDAELVRRIIHADPYEEQALDAIEQASHYLSK</sequence>
<accession>A0ABX8DEB0</accession>
<dbReference type="RefSeq" id="WP_213681715.1">
    <property type="nucleotide sequence ID" value="NZ_CP074572.1"/>
</dbReference>